<dbReference type="Proteomes" id="UP000030758">
    <property type="component" value="Unassembled WGS sequence"/>
</dbReference>
<evidence type="ECO:0000313" key="2">
    <source>
        <dbReference type="EMBL" id="KFD67950.1"/>
    </source>
</evidence>
<dbReference type="EMBL" id="KL367509">
    <property type="protein sequence ID" value="KFD67950.1"/>
    <property type="molecule type" value="Genomic_DNA"/>
</dbReference>
<evidence type="ECO:0000313" key="1">
    <source>
        <dbReference type="EMBL" id="KFD56385.1"/>
    </source>
</evidence>
<dbReference type="AlphaFoldDB" id="A0A085NEQ4"/>
<proteinExistence type="predicted"/>
<evidence type="ECO:0000313" key="3">
    <source>
        <dbReference type="Proteomes" id="UP000030764"/>
    </source>
</evidence>
<dbReference type="EMBL" id="KL363194">
    <property type="protein sequence ID" value="KFD56385.1"/>
    <property type="molecule type" value="Genomic_DNA"/>
</dbReference>
<sequence length="85" mass="9736">MVDWSTESRERELAVYLRRCIGRAGRLTNFNVASVPACSLTMEIGVLPLIGRLHRASKRKFFLQHSDASPTVNRAVRKRIRERAL</sequence>
<keyword evidence="3" id="KW-1185">Reference proteome</keyword>
<organism evidence="2">
    <name type="scientific">Trichuris suis</name>
    <name type="common">pig whipworm</name>
    <dbReference type="NCBI Taxonomy" id="68888"/>
    <lineage>
        <taxon>Eukaryota</taxon>
        <taxon>Metazoa</taxon>
        <taxon>Ecdysozoa</taxon>
        <taxon>Nematoda</taxon>
        <taxon>Enoplea</taxon>
        <taxon>Dorylaimia</taxon>
        <taxon>Trichinellida</taxon>
        <taxon>Trichuridae</taxon>
        <taxon>Trichuris</taxon>
    </lineage>
</organism>
<protein>
    <submittedName>
        <fullName evidence="2">Uncharacterized protein</fullName>
    </submittedName>
</protein>
<name>A0A085NEQ4_9BILA</name>
<reference evidence="2 3" key="1">
    <citation type="journal article" date="2014" name="Nat. Genet.">
        <title>Genome and transcriptome of the porcine whipworm Trichuris suis.</title>
        <authorList>
            <person name="Jex A.R."/>
            <person name="Nejsum P."/>
            <person name="Schwarz E.M."/>
            <person name="Hu L."/>
            <person name="Young N.D."/>
            <person name="Hall R.S."/>
            <person name="Korhonen P.K."/>
            <person name="Liao S."/>
            <person name="Thamsborg S."/>
            <person name="Xia J."/>
            <person name="Xu P."/>
            <person name="Wang S."/>
            <person name="Scheerlinck J.P."/>
            <person name="Hofmann A."/>
            <person name="Sternberg P.W."/>
            <person name="Wang J."/>
            <person name="Gasser R.B."/>
        </authorList>
    </citation>
    <scope>NUCLEOTIDE SEQUENCE [LARGE SCALE GENOMIC DNA]</scope>
    <source>
        <strain evidence="2">DCEP-RM93F</strain>
        <strain evidence="1">DCEP-RM93M</strain>
    </source>
</reference>
<accession>A0A085NEQ4</accession>
<gene>
    <name evidence="1" type="ORF">M513_02840</name>
    <name evidence="2" type="ORF">M514_02840</name>
</gene>
<dbReference type="Proteomes" id="UP000030764">
    <property type="component" value="Unassembled WGS sequence"/>
</dbReference>